<dbReference type="EMBL" id="ML145195">
    <property type="protein sequence ID" value="TBU54188.1"/>
    <property type="molecule type" value="Genomic_DNA"/>
</dbReference>
<name>A0A4V2K703_9APHY</name>
<dbReference type="Proteomes" id="UP000292082">
    <property type="component" value="Unassembled WGS sequence"/>
</dbReference>
<dbReference type="GO" id="GO:0030246">
    <property type="term" value="F:carbohydrate binding"/>
    <property type="evidence" value="ECO:0007669"/>
    <property type="project" value="UniProtKB-KW"/>
</dbReference>
<gene>
    <name evidence="2" type="ORF">BD310DRAFT_951622</name>
</gene>
<organism evidence="2 3">
    <name type="scientific">Dichomitus squalens</name>
    <dbReference type="NCBI Taxonomy" id="114155"/>
    <lineage>
        <taxon>Eukaryota</taxon>
        <taxon>Fungi</taxon>
        <taxon>Dikarya</taxon>
        <taxon>Basidiomycota</taxon>
        <taxon>Agaricomycotina</taxon>
        <taxon>Agaricomycetes</taxon>
        <taxon>Polyporales</taxon>
        <taxon>Polyporaceae</taxon>
        <taxon>Dichomitus</taxon>
    </lineage>
</organism>
<dbReference type="InterPro" id="IPR000772">
    <property type="entry name" value="Ricin_B_lectin"/>
</dbReference>
<sequence>MASGFIDNDFIQNIGTGTVVDLANGTKVQGYSKRELNDPSVSAQLWIITRVEHDEYTIRNANSCTYMDIKGGTTVDSTPVVACQGTGHRNQRWAIKRNDMKTAYVQCGEWQYVLLFVDSSETGNRHVCIDASYLDYGWGTENGTPMQMWAGIGPSTVHPLQLWHVVRA</sequence>
<evidence type="ECO:0000313" key="3">
    <source>
        <dbReference type="Proteomes" id="UP000292082"/>
    </source>
</evidence>
<reference evidence="2 3" key="1">
    <citation type="submission" date="2019-01" db="EMBL/GenBank/DDBJ databases">
        <title>Draft genome sequences of three monokaryotic isolates of the white-rot basidiomycete fungus Dichomitus squalens.</title>
        <authorList>
            <consortium name="DOE Joint Genome Institute"/>
            <person name="Lopez S.C."/>
            <person name="Andreopoulos B."/>
            <person name="Pangilinan J."/>
            <person name="Lipzen A."/>
            <person name="Riley R."/>
            <person name="Ahrendt S."/>
            <person name="Ng V."/>
            <person name="Barry K."/>
            <person name="Daum C."/>
            <person name="Grigoriev I.V."/>
            <person name="Hilden K.S."/>
            <person name="Makela M.R."/>
            <person name="de Vries R.P."/>
        </authorList>
    </citation>
    <scope>NUCLEOTIDE SEQUENCE [LARGE SCALE GENOMIC DNA]</scope>
    <source>
        <strain evidence="2 3">CBS 464.89</strain>
    </source>
</reference>
<protein>
    <submittedName>
        <fullName evidence="2">Ricin B lectin domain-containing protein</fullName>
    </submittedName>
</protein>
<feature type="domain" description="Ricin B lectin" evidence="1">
    <location>
        <begin position="43"/>
        <end position="105"/>
    </location>
</feature>
<dbReference type="SUPFAM" id="SSF50370">
    <property type="entry name" value="Ricin B-like lectins"/>
    <property type="match status" value="1"/>
</dbReference>
<dbReference type="Pfam" id="PF14200">
    <property type="entry name" value="RicinB_lectin_2"/>
    <property type="match status" value="1"/>
</dbReference>
<keyword evidence="3" id="KW-1185">Reference proteome</keyword>
<dbReference type="InterPro" id="IPR035992">
    <property type="entry name" value="Ricin_B-like_lectins"/>
</dbReference>
<dbReference type="AlphaFoldDB" id="A0A4V2K703"/>
<dbReference type="PROSITE" id="PS50231">
    <property type="entry name" value="RICIN_B_LECTIN"/>
    <property type="match status" value="1"/>
</dbReference>
<evidence type="ECO:0000313" key="2">
    <source>
        <dbReference type="EMBL" id="TBU54188.1"/>
    </source>
</evidence>
<evidence type="ECO:0000259" key="1">
    <source>
        <dbReference type="Pfam" id="PF14200"/>
    </source>
</evidence>
<accession>A0A4V2K703</accession>
<keyword evidence="2" id="KW-0430">Lectin</keyword>
<proteinExistence type="predicted"/>
<dbReference type="Gene3D" id="2.80.10.50">
    <property type="match status" value="1"/>
</dbReference>